<feature type="transmembrane region" description="Helical" evidence="9">
    <location>
        <begin position="151"/>
        <end position="168"/>
    </location>
</feature>
<dbReference type="InterPro" id="IPR050367">
    <property type="entry name" value="APC_superfamily"/>
</dbReference>
<organism evidence="10 11">
    <name type="scientific">Mycobacteroides salmoniphilum</name>
    <dbReference type="NCBI Taxonomy" id="404941"/>
    <lineage>
        <taxon>Bacteria</taxon>
        <taxon>Bacillati</taxon>
        <taxon>Actinomycetota</taxon>
        <taxon>Actinomycetes</taxon>
        <taxon>Mycobacteriales</taxon>
        <taxon>Mycobacteriaceae</taxon>
        <taxon>Mycobacteroides</taxon>
    </lineage>
</organism>
<sequence length="514" mass="53321">MDLETGPDSGASSSRPSRMPKVLGPVDSAVIAMSSTAPAMSIGIGLGVIGAVVGPAIPVILLLALLPILGIALAYSRLNQVERNCGNGYVWVGRSLGPWLGFQAGWVAVAGTTVFLAYGSQVCGAVIVQFLNELGWTSVGALALDPTSTPLTTGVGLAVLLSVTLAAIRGADIAAALQRYLIIFEYLVLTGFFIYGIATGPHRFEWAWLSPASIESPKVLAAGMVVAVYFYWGWDAAFCVTEETRNPRDASKGGFLALALISAMFTLAAIAFQRVLTPAEIVEQGPQGLTYYANKLAAQPIAGLALLALLFSTVASLQAGVLPTARATLAMGRDQTLGRVWARLHPRYATPAVGTLLIMAAAALIAALSVTIGTLSTIVSAAVTSVGLLVSLYYGLGGIACAVRFRGDLRTSPATALRSVIVPAVSAVTLLGLGGYLAQQYWVQDSDFAFDPANGKFLVAVPAGIIALGLVISAWSKWGRRAPYFRGATGTDGDAIVLTPTQPLADGTSTVTSF</sequence>
<name>A0A4R8RZZ4_9MYCO</name>
<evidence type="ECO:0000256" key="1">
    <source>
        <dbReference type="ARBA" id="ARBA00002249"/>
    </source>
</evidence>
<feature type="transmembrane region" description="Helical" evidence="9">
    <location>
        <begin position="296"/>
        <end position="317"/>
    </location>
</feature>
<feature type="transmembrane region" description="Helical" evidence="9">
    <location>
        <begin position="348"/>
        <end position="372"/>
    </location>
</feature>
<gene>
    <name evidence="10" type="primary">puuP_2</name>
    <name evidence="10" type="ORF">DE4585_03877</name>
</gene>
<dbReference type="AlphaFoldDB" id="A0A4R8RZZ4"/>
<dbReference type="Proteomes" id="UP000295117">
    <property type="component" value="Unassembled WGS sequence"/>
</dbReference>
<evidence type="ECO:0000313" key="10">
    <source>
        <dbReference type="EMBL" id="TDZ80126.1"/>
    </source>
</evidence>
<evidence type="ECO:0000256" key="3">
    <source>
        <dbReference type="ARBA" id="ARBA00009523"/>
    </source>
</evidence>
<feature type="region of interest" description="Disordered" evidence="8">
    <location>
        <begin position="1"/>
        <end position="21"/>
    </location>
</feature>
<feature type="transmembrane region" description="Helical" evidence="9">
    <location>
        <begin position="219"/>
        <end position="241"/>
    </location>
</feature>
<keyword evidence="6 9" id="KW-1133">Transmembrane helix</keyword>
<evidence type="ECO:0000256" key="9">
    <source>
        <dbReference type="SAM" id="Phobius"/>
    </source>
</evidence>
<feature type="transmembrane region" description="Helical" evidence="9">
    <location>
        <begin position="253"/>
        <end position="276"/>
    </location>
</feature>
<evidence type="ECO:0000313" key="11">
    <source>
        <dbReference type="Proteomes" id="UP000295117"/>
    </source>
</evidence>
<keyword evidence="5 9" id="KW-0812">Transmembrane</keyword>
<dbReference type="GO" id="GO:0005886">
    <property type="term" value="C:plasma membrane"/>
    <property type="evidence" value="ECO:0007669"/>
    <property type="project" value="UniProtKB-SubCell"/>
</dbReference>
<feature type="transmembrane region" description="Helical" evidence="9">
    <location>
        <begin position="457"/>
        <end position="476"/>
    </location>
</feature>
<evidence type="ECO:0000256" key="4">
    <source>
        <dbReference type="ARBA" id="ARBA00022475"/>
    </source>
</evidence>
<reference evidence="10 11" key="1">
    <citation type="journal article" date="2019" name="Sci. Rep.">
        <title>Extended insight into the Mycobacterium chelonae-abscessus complex through whole genome sequencing of Mycobacterium salmoniphilum outbreak and Mycobacterium salmoniphilum-like strains.</title>
        <authorList>
            <person name="Behra P.R.K."/>
            <person name="Das S."/>
            <person name="Pettersson B.M.F."/>
            <person name="Shirreff L."/>
            <person name="DuCote T."/>
            <person name="Jacobsson K.G."/>
            <person name="Ennis D.G."/>
            <person name="Kirsebom L.A."/>
        </authorList>
    </citation>
    <scope>NUCLEOTIDE SEQUENCE [LARGE SCALE GENOMIC DNA]</scope>
    <source>
        <strain evidence="10 11">DE 4585</strain>
    </source>
</reference>
<keyword evidence="7 9" id="KW-0472">Membrane</keyword>
<feature type="transmembrane region" description="Helical" evidence="9">
    <location>
        <begin position="180"/>
        <end position="199"/>
    </location>
</feature>
<evidence type="ECO:0000256" key="5">
    <source>
        <dbReference type="ARBA" id="ARBA00022692"/>
    </source>
</evidence>
<evidence type="ECO:0000256" key="2">
    <source>
        <dbReference type="ARBA" id="ARBA00004651"/>
    </source>
</evidence>
<keyword evidence="4" id="KW-1003">Cell membrane</keyword>
<proteinExistence type="inferred from homology"/>
<comment type="function">
    <text evidence="1">Probable amino-acid or metabolite transport protein.</text>
</comment>
<feature type="transmembrane region" description="Helical" evidence="9">
    <location>
        <begin position="56"/>
        <end position="75"/>
    </location>
</feature>
<feature type="transmembrane region" description="Helical" evidence="9">
    <location>
        <begin position="415"/>
        <end position="437"/>
    </location>
</feature>
<comment type="subcellular location">
    <subcellularLocation>
        <location evidence="2">Cell membrane</location>
        <topology evidence="2">Multi-pass membrane protein</topology>
    </subcellularLocation>
</comment>
<comment type="caution">
    <text evidence="10">The sequence shown here is derived from an EMBL/GenBank/DDBJ whole genome shotgun (WGS) entry which is preliminary data.</text>
</comment>
<evidence type="ECO:0000256" key="6">
    <source>
        <dbReference type="ARBA" id="ARBA00022989"/>
    </source>
</evidence>
<dbReference type="PIRSF" id="PIRSF006060">
    <property type="entry name" value="AA_transporter"/>
    <property type="match status" value="1"/>
</dbReference>
<dbReference type="EMBL" id="PECH01000008">
    <property type="protein sequence ID" value="TDZ80126.1"/>
    <property type="molecule type" value="Genomic_DNA"/>
</dbReference>
<dbReference type="Gene3D" id="1.20.1740.10">
    <property type="entry name" value="Amino acid/polyamine transporter I"/>
    <property type="match status" value="1"/>
</dbReference>
<dbReference type="GO" id="GO:0022857">
    <property type="term" value="F:transmembrane transporter activity"/>
    <property type="evidence" value="ECO:0007669"/>
    <property type="project" value="InterPro"/>
</dbReference>
<protein>
    <submittedName>
        <fullName evidence="10">Putrescine importer PuuP</fullName>
    </submittedName>
</protein>
<feature type="transmembrane region" description="Helical" evidence="9">
    <location>
        <begin position="104"/>
        <end position="131"/>
    </location>
</feature>
<accession>A0A4R8RZZ4</accession>
<dbReference type="RefSeq" id="WP_204837751.1">
    <property type="nucleotide sequence ID" value="NZ_PECH01000008.1"/>
</dbReference>
<dbReference type="InterPro" id="IPR002293">
    <property type="entry name" value="AA/rel_permease1"/>
</dbReference>
<dbReference type="PANTHER" id="PTHR42770:SF7">
    <property type="entry name" value="MEMBRANE PROTEIN"/>
    <property type="match status" value="1"/>
</dbReference>
<dbReference type="Pfam" id="PF13520">
    <property type="entry name" value="AA_permease_2"/>
    <property type="match status" value="1"/>
</dbReference>
<feature type="transmembrane region" description="Helical" evidence="9">
    <location>
        <begin position="378"/>
        <end position="403"/>
    </location>
</feature>
<evidence type="ECO:0000256" key="7">
    <source>
        <dbReference type="ARBA" id="ARBA00023136"/>
    </source>
</evidence>
<dbReference type="PANTHER" id="PTHR42770">
    <property type="entry name" value="AMINO ACID TRANSPORTER-RELATED"/>
    <property type="match status" value="1"/>
</dbReference>
<comment type="similarity">
    <text evidence="3">Belongs to the amino acid-polyamine-organocation (APC) superfamily.</text>
</comment>
<evidence type="ECO:0000256" key="8">
    <source>
        <dbReference type="SAM" id="MobiDB-lite"/>
    </source>
</evidence>